<comment type="caution">
    <text evidence="5">The sequence shown here is derived from an EMBL/GenBank/DDBJ whole genome shotgun (WGS) entry which is preliminary data.</text>
</comment>
<keyword evidence="6" id="KW-1185">Reference proteome</keyword>
<dbReference type="Gene3D" id="3.30.1370.10">
    <property type="entry name" value="K Homology domain, type 1"/>
    <property type="match status" value="7"/>
</dbReference>
<keyword evidence="2" id="KW-0694">RNA-binding</keyword>
<dbReference type="Pfam" id="PF00013">
    <property type="entry name" value="KH_1"/>
    <property type="match status" value="7"/>
</dbReference>
<evidence type="ECO:0000313" key="5">
    <source>
        <dbReference type="EMBL" id="KAK7205812.1"/>
    </source>
</evidence>
<feature type="region of interest" description="Disordered" evidence="3">
    <location>
        <begin position="1078"/>
        <end position="1101"/>
    </location>
</feature>
<keyword evidence="1" id="KW-0677">Repeat</keyword>
<dbReference type="CDD" id="cd02394">
    <property type="entry name" value="KH-I_Vigilin_rpt6"/>
    <property type="match status" value="1"/>
</dbReference>
<dbReference type="GeneID" id="90035162"/>
<dbReference type="InterPro" id="IPR004087">
    <property type="entry name" value="KH_dom"/>
</dbReference>
<feature type="domain" description="K Homology" evidence="4">
    <location>
        <begin position="232"/>
        <end position="312"/>
    </location>
</feature>
<dbReference type="PROSITE" id="PS50084">
    <property type="entry name" value="KH_TYPE_1"/>
    <property type="match status" value="7"/>
</dbReference>
<feature type="domain" description="K Homology" evidence="4">
    <location>
        <begin position="768"/>
        <end position="851"/>
    </location>
</feature>
<dbReference type="PANTHER" id="PTHR10288">
    <property type="entry name" value="KH DOMAIN CONTAINING RNA BINDING PROTEIN"/>
    <property type="match status" value="1"/>
</dbReference>
<feature type="domain" description="K Homology" evidence="4">
    <location>
        <begin position="618"/>
        <end position="691"/>
    </location>
</feature>
<feature type="compositionally biased region" description="Low complexity" evidence="3">
    <location>
        <begin position="20"/>
        <end position="47"/>
    </location>
</feature>
<name>A0ABR1F7M8_9ASCO</name>
<feature type="domain" description="K Homology" evidence="4">
    <location>
        <begin position="390"/>
        <end position="452"/>
    </location>
</feature>
<dbReference type="InterPro" id="IPR036612">
    <property type="entry name" value="KH_dom_type_1_sf"/>
</dbReference>
<evidence type="ECO:0000313" key="6">
    <source>
        <dbReference type="Proteomes" id="UP001498771"/>
    </source>
</evidence>
<evidence type="ECO:0000256" key="3">
    <source>
        <dbReference type="SAM" id="MobiDB-lite"/>
    </source>
</evidence>
<dbReference type="SMART" id="SM00322">
    <property type="entry name" value="KH"/>
    <property type="match status" value="8"/>
</dbReference>
<dbReference type="RefSeq" id="XP_064768845.1">
    <property type="nucleotide sequence ID" value="XM_064909650.1"/>
</dbReference>
<feature type="region of interest" description="Disordered" evidence="3">
    <location>
        <begin position="1"/>
        <end position="109"/>
    </location>
</feature>
<evidence type="ECO:0000256" key="1">
    <source>
        <dbReference type="ARBA" id="ARBA00022737"/>
    </source>
</evidence>
<proteinExistence type="predicted"/>
<evidence type="ECO:0000256" key="2">
    <source>
        <dbReference type="PROSITE-ProRule" id="PRU00117"/>
    </source>
</evidence>
<feature type="domain" description="K Homology" evidence="4">
    <location>
        <begin position="700"/>
        <end position="764"/>
    </location>
</feature>
<feature type="domain" description="K Homology" evidence="4">
    <location>
        <begin position="928"/>
        <end position="1008"/>
    </location>
</feature>
<feature type="domain" description="K Homology" evidence="4">
    <location>
        <begin position="1012"/>
        <end position="1079"/>
    </location>
</feature>
<dbReference type="Pfam" id="PF22952">
    <property type="entry name" value="KH_11"/>
    <property type="match status" value="1"/>
</dbReference>
<dbReference type="SUPFAM" id="SSF54791">
    <property type="entry name" value="Eukaryotic type KH-domain (KH-domain type I)"/>
    <property type="match status" value="7"/>
</dbReference>
<dbReference type="EMBL" id="JBBJBU010000004">
    <property type="protein sequence ID" value="KAK7205812.1"/>
    <property type="molecule type" value="Genomic_DNA"/>
</dbReference>
<dbReference type="CDD" id="cd00105">
    <property type="entry name" value="KH-I"/>
    <property type="match status" value="1"/>
</dbReference>
<organism evidence="5 6">
    <name type="scientific">Myxozyma melibiosi</name>
    <dbReference type="NCBI Taxonomy" id="54550"/>
    <lineage>
        <taxon>Eukaryota</taxon>
        <taxon>Fungi</taxon>
        <taxon>Dikarya</taxon>
        <taxon>Ascomycota</taxon>
        <taxon>Saccharomycotina</taxon>
        <taxon>Lipomycetes</taxon>
        <taxon>Lipomycetales</taxon>
        <taxon>Lipomycetaceae</taxon>
        <taxon>Myxozyma</taxon>
    </lineage>
</organism>
<protein>
    <recommendedName>
        <fullName evidence="4">K Homology domain-containing protein</fullName>
    </recommendedName>
</protein>
<reference evidence="5 6" key="1">
    <citation type="submission" date="2024-03" db="EMBL/GenBank/DDBJ databases">
        <title>Genome-scale model development and genomic sequencing of the oleaginous clade Lipomyces.</title>
        <authorList>
            <consortium name="Lawrence Berkeley National Laboratory"/>
            <person name="Czajka J.J."/>
            <person name="Han Y."/>
            <person name="Kim J."/>
            <person name="Mondo S.J."/>
            <person name="Hofstad B.A."/>
            <person name="Robles A."/>
            <person name="Haridas S."/>
            <person name="Riley R."/>
            <person name="LaButti K."/>
            <person name="Pangilinan J."/>
            <person name="Andreopoulos W."/>
            <person name="Lipzen A."/>
            <person name="Yan J."/>
            <person name="Wang M."/>
            <person name="Ng V."/>
            <person name="Grigoriev I.V."/>
            <person name="Spatafora J.W."/>
            <person name="Magnuson J.K."/>
            <person name="Baker S.E."/>
            <person name="Pomraning K.R."/>
        </authorList>
    </citation>
    <scope>NUCLEOTIDE SEQUENCE [LARGE SCALE GENOMIC DNA]</scope>
    <source>
        <strain evidence="5 6">Phaff 52-87</strain>
    </source>
</reference>
<sequence>MSESTNLSPADLLREKREAAAAAAASLASPAPPASVTEPTAVAAVAEDGSQLSVADDEGPADLTSSMTTADTAASSPPASASSSAAPSIVASAGASPAKQTKKKATKEKLDISSLEAFPTLGGLSTKAAGGPASVWGAPGAKSATATKKEVARAPLAARSSDVVEIFTVNIPAQSRSRSIFTEIVAKAKSIKGVTSIESSTSGLNGSTTFIIKGKSASIPEARRELIRGLTPKVTETIAVPNSVRPYIIGTGGRTLKGIQQRTTTKVQVQKKDDGEYVKPEFADEEESTDVTIEGDIDGVALAKAEILAIVNERTKNLAVRLKTISADYFPFFATKVSELEDGKDVKVKVPAAFSSGDSLSSFIVLSGDREAVEETKNKMELMAQELKSTYVQASTSVPPNRKQFVDGAKNKQEIFEKTGCLIKIGSSDVIDILGPRESIGDAISLVAEKANSFAVDSLIISKAHGKNLPHAISLSKYFEATKKLGAIEAENSVQIKLSPGVSEEVKYEISSRSEPEIKKARKSIIDLVNSIPPLRVRTWASSDPLLHRFIARSADKHAKKVREQYGVVAIIPAVTGDILLVYEGKEDDEFGPEENEVKSSLEGASAYFDGLKTAFSGVASKTLKIPAKQHKFIIGPKRSTINALTGSDSAIEILLGVSDDYPGSTEDSVIIIGPSSEIDSVASKIKEIVEEASTQEILSSFTVTFPFPQKFSSQLIGRGGSNISKYRDELGVKIDVDDSGNVSIKGIKNNVLEAQSRMLALAKRLEDEVVLRLAVPNEHHSALIGQKGKFVRRIEDRYEVRVNFPRASDSSEPRDKEPSEFMPKSKDEIVIRGPSKGAAKAREELLELYKYEAENGFTETMSVPRKALARVIGRGGEQINEIMDETKTKIDINQEGSDVENVKITGTEKGVKSAKTQIEQIVSDVESSTSETLEVPKKFHRDLIGPKGATLTDIVATATGDVKNAKNQQQGRIIRIPPASSPDTKIVVSGHKDVVAKVIAEIKRRVEDFKDRVEEVIEVEQDKHRFLIGREGAIKKSIESENGVELWVPPQGTTKEVKIVGKKEAVEKAKAKIVELTTKKTNGRKSKSATPQAEEKPVEA</sequence>
<accession>A0ABR1F7M8</accession>
<dbReference type="InterPro" id="IPR004088">
    <property type="entry name" value="KH_dom_type_1"/>
</dbReference>
<dbReference type="InterPro" id="IPR054548">
    <property type="entry name" value="SCP160-like_KH"/>
</dbReference>
<gene>
    <name evidence="5" type="ORF">BZA70DRAFT_143250</name>
</gene>
<dbReference type="Proteomes" id="UP001498771">
    <property type="component" value="Unassembled WGS sequence"/>
</dbReference>
<feature type="compositionally biased region" description="Low complexity" evidence="3">
    <location>
        <begin position="64"/>
        <end position="99"/>
    </location>
</feature>
<evidence type="ECO:0000259" key="4">
    <source>
        <dbReference type="SMART" id="SM00322"/>
    </source>
</evidence>
<feature type="domain" description="K Homology" evidence="4">
    <location>
        <begin position="856"/>
        <end position="924"/>
    </location>
</feature>